<feature type="compositionally biased region" description="Polar residues" evidence="1">
    <location>
        <begin position="89"/>
        <end position="107"/>
    </location>
</feature>
<keyword evidence="4" id="KW-1185">Reference proteome</keyword>
<organism evidence="3 4">
    <name type="scientific">Crocuta crocuta</name>
    <name type="common">Spotted hyena</name>
    <dbReference type="NCBI Taxonomy" id="9678"/>
    <lineage>
        <taxon>Eukaryota</taxon>
        <taxon>Metazoa</taxon>
        <taxon>Chordata</taxon>
        <taxon>Craniata</taxon>
        <taxon>Vertebrata</taxon>
        <taxon>Euteleostomi</taxon>
        <taxon>Mammalia</taxon>
        <taxon>Eutheria</taxon>
        <taxon>Laurasiatheria</taxon>
        <taxon>Carnivora</taxon>
        <taxon>Feliformia</taxon>
        <taxon>Hyaenidae</taxon>
        <taxon>Crocuta</taxon>
    </lineage>
</organism>
<evidence type="ECO:0000256" key="2">
    <source>
        <dbReference type="SAM" id="SignalP"/>
    </source>
</evidence>
<comment type="caution">
    <text evidence="3">The sequence shown here is derived from an EMBL/GenBank/DDBJ whole genome shotgun (WGS) entry which is preliminary data.</text>
</comment>
<dbReference type="GO" id="GO:0070062">
    <property type="term" value="C:extracellular exosome"/>
    <property type="evidence" value="ECO:0007669"/>
    <property type="project" value="TreeGrafter"/>
</dbReference>
<dbReference type="PANTHER" id="PTHR41683">
    <property type="entry name" value="MUCIN-7"/>
    <property type="match status" value="1"/>
</dbReference>
<proteinExistence type="predicted"/>
<feature type="chain" id="PRO_5026322800" evidence="2">
    <location>
        <begin position="22"/>
        <end position="250"/>
    </location>
</feature>
<protein>
    <submittedName>
        <fullName evidence="3">MUC7 protein</fullName>
    </submittedName>
</protein>
<feature type="compositionally biased region" description="Basic residues" evidence="1">
    <location>
        <begin position="68"/>
        <end position="82"/>
    </location>
</feature>
<dbReference type="AlphaFoldDB" id="A0A6G1BBV9"/>
<evidence type="ECO:0000256" key="1">
    <source>
        <dbReference type="SAM" id="MobiDB-lite"/>
    </source>
</evidence>
<feature type="compositionally biased region" description="Low complexity" evidence="1">
    <location>
        <begin position="141"/>
        <end position="208"/>
    </location>
</feature>
<dbReference type="InterPro" id="IPR033529">
    <property type="entry name" value="MUC7"/>
</dbReference>
<feature type="non-terminal residue" evidence="3">
    <location>
        <position position="250"/>
    </location>
</feature>
<feature type="non-terminal residue" evidence="3">
    <location>
        <position position="1"/>
    </location>
</feature>
<reference evidence="3 4" key="1">
    <citation type="submission" date="2019-11" db="EMBL/GenBank/DDBJ databases">
        <authorList>
            <person name="Yang C."/>
            <person name="Li F."/>
        </authorList>
    </citation>
    <scope>NUCLEOTIDE SEQUENCE [LARGE SCALE GENOMIC DNA]</scope>
    <source>
        <strain evidence="3">KB4526</strain>
        <tissue evidence="3">Muscle</tissue>
    </source>
</reference>
<gene>
    <name evidence="3" type="primary">Muc7</name>
    <name evidence="3" type="ORF">FOF47_R20556</name>
</gene>
<dbReference type="PANTHER" id="PTHR41683:SF1">
    <property type="entry name" value="MUCIN-7"/>
    <property type="match status" value="1"/>
</dbReference>
<feature type="compositionally biased region" description="Low complexity" evidence="1">
    <location>
        <begin position="216"/>
        <end position="244"/>
    </location>
</feature>
<dbReference type="EMBL" id="VOAJ01001029">
    <property type="protein sequence ID" value="KAF0885805.1"/>
    <property type="molecule type" value="Genomic_DNA"/>
</dbReference>
<dbReference type="Proteomes" id="UP000475037">
    <property type="component" value="Unassembled WGS sequence"/>
</dbReference>
<sequence>FRNQWKFSVLAFSFFLQVSEGHKKPWKTYHKKSIVQQRVTYHRLPFHPKPQPNWNILLQKHLLSNPHRYQKPSRPIKRKPMSKPKCPVKTNTVVNSNTAGATTQIPSLSPTFTSNKITESPGVTSFVQNPITITEDINTGSSSATTSPQPSTAPPDTTAAPSSPAPPDTTAAPSSPAPPDTTAAPPTSSLTTLAPEPSSTPLETTAPPNTTPNPSPTSLSPETSETTAALTTQTTTPAAIQTTTVGQTTS</sequence>
<evidence type="ECO:0000313" key="4">
    <source>
        <dbReference type="Proteomes" id="UP000475037"/>
    </source>
</evidence>
<keyword evidence="2" id="KW-0732">Signal</keyword>
<name>A0A6G1BBV9_CROCR</name>
<evidence type="ECO:0000313" key="3">
    <source>
        <dbReference type="EMBL" id="KAF0885805.1"/>
    </source>
</evidence>
<feature type="signal peptide" evidence="2">
    <location>
        <begin position="1"/>
        <end position="21"/>
    </location>
</feature>
<feature type="region of interest" description="Disordered" evidence="1">
    <location>
        <begin position="136"/>
        <end position="250"/>
    </location>
</feature>
<feature type="region of interest" description="Disordered" evidence="1">
    <location>
        <begin position="68"/>
        <end position="107"/>
    </location>
</feature>
<accession>A0A6G1BBV9</accession>